<dbReference type="RefSeq" id="WP_328708863.1">
    <property type="nucleotide sequence ID" value="NZ_CP108085.1"/>
</dbReference>
<name>A0ABZ1SMA6_9ACTN</name>
<dbReference type="InterPro" id="IPR027802">
    <property type="entry name" value="Multi-ubiquitin_dom"/>
</dbReference>
<sequence length="91" mass="10245">MKTEHEDAELNRPREYKIVVNTRPRVVTQETLSFEDVLALAFDPVPAGENWEFTVSYRHAHQHPQAGTLLPGQAVRIKNGTVFDATATDKS</sequence>
<evidence type="ECO:0000313" key="2">
    <source>
        <dbReference type="EMBL" id="WUP73584.1"/>
    </source>
</evidence>
<dbReference type="Pfam" id="PF14452">
    <property type="entry name" value="Multi_ubiq"/>
    <property type="match status" value="1"/>
</dbReference>
<reference evidence="2" key="1">
    <citation type="submission" date="2022-10" db="EMBL/GenBank/DDBJ databases">
        <title>The complete genomes of actinobacterial strains from the NBC collection.</title>
        <authorList>
            <person name="Joergensen T.S."/>
            <person name="Alvarez Arevalo M."/>
            <person name="Sterndorff E.B."/>
            <person name="Faurdal D."/>
            <person name="Vuksanovic O."/>
            <person name="Mourched A.-S."/>
            <person name="Charusanti P."/>
            <person name="Shaw S."/>
            <person name="Blin K."/>
            <person name="Weber T."/>
        </authorList>
    </citation>
    <scope>NUCLEOTIDE SEQUENCE</scope>
    <source>
        <strain evidence="2">NBC_00254</strain>
    </source>
</reference>
<dbReference type="EMBL" id="CP108085">
    <property type="protein sequence ID" value="WUP73584.1"/>
    <property type="molecule type" value="Genomic_DNA"/>
</dbReference>
<gene>
    <name evidence="2" type="ORF">OG913_29945</name>
</gene>
<protein>
    <submittedName>
        <fullName evidence="2">Multiubiquitin domain-containing protein</fullName>
    </submittedName>
</protein>
<feature type="domain" description="Multi-ubiquitin" evidence="1">
    <location>
        <begin position="16"/>
        <end position="89"/>
    </location>
</feature>
<organism evidence="2 3">
    <name type="scientific">Microbispora hainanensis</name>
    <dbReference type="NCBI Taxonomy" id="568844"/>
    <lineage>
        <taxon>Bacteria</taxon>
        <taxon>Bacillati</taxon>
        <taxon>Actinomycetota</taxon>
        <taxon>Actinomycetes</taxon>
        <taxon>Streptosporangiales</taxon>
        <taxon>Streptosporangiaceae</taxon>
        <taxon>Microbispora</taxon>
    </lineage>
</organism>
<evidence type="ECO:0000259" key="1">
    <source>
        <dbReference type="Pfam" id="PF14452"/>
    </source>
</evidence>
<accession>A0ABZ1SMA6</accession>
<proteinExistence type="predicted"/>
<dbReference type="Proteomes" id="UP001432011">
    <property type="component" value="Chromosome"/>
</dbReference>
<keyword evidence="3" id="KW-1185">Reference proteome</keyword>
<evidence type="ECO:0000313" key="3">
    <source>
        <dbReference type="Proteomes" id="UP001432011"/>
    </source>
</evidence>